<evidence type="ECO:0000256" key="1">
    <source>
        <dbReference type="SAM" id="MobiDB-lite"/>
    </source>
</evidence>
<reference evidence="3" key="1">
    <citation type="submission" date="2022-11" db="UniProtKB">
        <authorList>
            <consortium name="WormBaseParasite"/>
        </authorList>
    </citation>
    <scope>IDENTIFICATION</scope>
</reference>
<dbReference type="WBParaSite" id="PDA_v2.g23199.t1">
    <property type="protein sequence ID" value="PDA_v2.g23199.t1"/>
    <property type="gene ID" value="PDA_v2.g23199"/>
</dbReference>
<dbReference type="AlphaFoldDB" id="A0A914Q7T0"/>
<keyword evidence="2" id="KW-1185">Reference proteome</keyword>
<organism evidence="2 3">
    <name type="scientific">Panagrolaimus davidi</name>
    <dbReference type="NCBI Taxonomy" id="227884"/>
    <lineage>
        <taxon>Eukaryota</taxon>
        <taxon>Metazoa</taxon>
        <taxon>Ecdysozoa</taxon>
        <taxon>Nematoda</taxon>
        <taxon>Chromadorea</taxon>
        <taxon>Rhabditida</taxon>
        <taxon>Tylenchina</taxon>
        <taxon>Panagrolaimomorpha</taxon>
        <taxon>Panagrolaimoidea</taxon>
        <taxon>Panagrolaimidae</taxon>
        <taxon>Panagrolaimus</taxon>
    </lineage>
</organism>
<evidence type="ECO:0000313" key="3">
    <source>
        <dbReference type="WBParaSite" id="PDA_v2.g23199.t1"/>
    </source>
</evidence>
<evidence type="ECO:0000313" key="2">
    <source>
        <dbReference type="Proteomes" id="UP000887578"/>
    </source>
</evidence>
<feature type="region of interest" description="Disordered" evidence="1">
    <location>
        <begin position="301"/>
        <end position="342"/>
    </location>
</feature>
<dbReference type="Proteomes" id="UP000887578">
    <property type="component" value="Unplaced"/>
</dbReference>
<name>A0A914Q7T0_9BILA</name>
<protein>
    <submittedName>
        <fullName evidence="3">Uncharacterized protein</fullName>
    </submittedName>
</protein>
<sequence>MDSLAHSVASSKIVSTPVFYGKRPWPGGPSIQQKWSLPNSMILYIAKNPSSSKVYQKLVQTCKFFFEKNPILIMANFDALENGTKCHITHNELRDCIDNNYECCINIDLNKLSTKIWITRDILIHTHIQNGIATILQKNFRFEILCLCVYDNDIVFDDLKVLVSFARSVYLFENSIKYKNGTTVMFDKILECLSTNIEFFSFQFRKDVSMVNASTIKNILKLQNLENLESFYLYECPDTLSIEDLSAFIKKFEYTKIFLHFASNISEEYKEQLDFLIDEIIESDVPDRVIAYNGQDEEKRKIMKSRFDNNGTTPFNIPDEDAENEEDDDDGFDVENEPVADN</sequence>
<accession>A0A914Q7T0</accession>
<proteinExistence type="predicted"/>
<feature type="compositionally biased region" description="Acidic residues" evidence="1">
    <location>
        <begin position="318"/>
        <end position="342"/>
    </location>
</feature>